<feature type="transmembrane region" description="Helical" evidence="1">
    <location>
        <begin position="160"/>
        <end position="182"/>
    </location>
</feature>
<evidence type="ECO:0000259" key="2">
    <source>
        <dbReference type="Pfam" id="PF02517"/>
    </source>
</evidence>
<dbReference type="PANTHER" id="PTHR35797:SF1">
    <property type="entry name" value="PROTEASE"/>
    <property type="match status" value="1"/>
</dbReference>
<feature type="transmembrane region" description="Helical" evidence="1">
    <location>
        <begin position="118"/>
        <end position="139"/>
    </location>
</feature>
<keyword evidence="4" id="KW-1185">Reference proteome</keyword>
<dbReference type="EMBL" id="JAGSOV010000066">
    <property type="protein sequence ID" value="MCO1659476.1"/>
    <property type="molecule type" value="Genomic_DNA"/>
</dbReference>
<feature type="transmembrane region" description="Helical" evidence="1">
    <location>
        <begin position="84"/>
        <end position="106"/>
    </location>
</feature>
<keyword evidence="3" id="KW-0378">Hydrolase</keyword>
<comment type="caution">
    <text evidence="3">The sequence shown here is derived from an EMBL/GenBank/DDBJ whole genome shotgun (WGS) entry which is preliminary data.</text>
</comment>
<evidence type="ECO:0000313" key="4">
    <source>
        <dbReference type="Proteomes" id="UP001165283"/>
    </source>
</evidence>
<feature type="domain" description="CAAX prenyl protease 2/Lysostaphin resistance protein A-like" evidence="2">
    <location>
        <begin position="129"/>
        <end position="235"/>
    </location>
</feature>
<dbReference type="Pfam" id="PF02517">
    <property type="entry name" value="Rce1-like"/>
    <property type="match status" value="1"/>
</dbReference>
<gene>
    <name evidence="3" type="ORF">KDL28_30835</name>
</gene>
<dbReference type="Proteomes" id="UP001165283">
    <property type="component" value="Unassembled WGS sequence"/>
</dbReference>
<keyword evidence="1" id="KW-1133">Transmembrane helix</keyword>
<feature type="transmembrane region" description="Helical" evidence="1">
    <location>
        <begin position="194"/>
        <end position="215"/>
    </location>
</feature>
<sequence length="269" mass="27279">MTTSTLRSSSEESGSLVREVGPFLGLAFGLSWVPWAVAVALGGDIAEPLVFALFGLGSFGPSLAAGVLALLGRGGERQARWGAAAGWVPAALLVGAFPAVVAAVVAPLVGAAPVDPSAIAGTVAGVGGLLPMLGLFLVTGPLAEEFGWRGHLQPRLRRRLSPAATSAVVGAVWALWHVPLFLLVGTSQAQMGLLSPAALLFFASMPPLSVGYWFVSERLRGGVPSAVLVHTAGNMSLTLLAVSGSLVGRAIFFAAAVVTAGALLALRRS</sequence>
<keyword evidence="3" id="KW-0645">Protease</keyword>
<protein>
    <submittedName>
        <fullName evidence="3">CPBP family intramembrane metalloprotease</fullName>
    </submittedName>
</protein>
<evidence type="ECO:0000256" key="1">
    <source>
        <dbReference type="SAM" id="Phobius"/>
    </source>
</evidence>
<dbReference type="InterPro" id="IPR042150">
    <property type="entry name" value="MmRce1-like"/>
</dbReference>
<dbReference type="PANTHER" id="PTHR35797">
    <property type="entry name" value="PROTEASE-RELATED"/>
    <property type="match status" value="1"/>
</dbReference>
<keyword evidence="1" id="KW-0472">Membrane</keyword>
<dbReference type="InterPro" id="IPR003675">
    <property type="entry name" value="Rce1/LyrA-like_dom"/>
</dbReference>
<evidence type="ECO:0000313" key="3">
    <source>
        <dbReference type="EMBL" id="MCO1659476.1"/>
    </source>
</evidence>
<proteinExistence type="predicted"/>
<dbReference type="GO" id="GO:0008237">
    <property type="term" value="F:metallopeptidase activity"/>
    <property type="evidence" value="ECO:0007669"/>
    <property type="project" value="UniProtKB-KW"/>
</dbReference>
<feature type="transmembrane region" description="Helical" evidence="1">
    <location>
        <begin position="246"/>
        <end position="266"/>
    </location>
</feature>
<reference evidence="3" key="1">
    <citation type="submission" date="2021-04" db="EMBL/GenBank/DDBJ databases">
        <title>Pseudonocardia sp. nov., isolated from sandy soil of mangrove forest.</title>
        <authorList>
            <person name="Zan Z."/>
            <person name="Huang R."/>
            <person name="Liu W."/>
        </authorList>
    </citation>
    <scope>NUCLEOTIDE SEQUENCE</scope>
    <source>
        <strain evidence="3">S2-4</strain>
    </source>
</reference>
<dbReference type="RefSeq" id="WP_252444298.1">
    <property type="nucleotide sequence ID" value="NZ_JAGSOV010000066.1"/>
</dbReference>
<accession>A0ABT1A8W0</accession>
<feature type="transmembrane region" description="Helical" evidence="1">
    <location>
        <begin position="20"/>
        <end position="43"/>
    </location>
</feature>
<organism evidence="3 4">
    <name type="scientific">Pseudonocardia humida</name>
    <dbReference type="NCBI Taxonomy" id="2800819"/>
    <lineage>
        <taxon>Bacteria</taxon>
        <taxon>Bacillati</taxon>
        <taxon>Actinomycetota</taxon>
        <taxon>Actinomycetes</taxon>
        <taxon>Pseudonocardiales</taxon>
        <taxon>Pseudonocardiaceae</taxon>
        <taxon>Pseudonocardia</taxon>
    </lineage>
</organism>
<keyword evidence="1" id="KW-0812">Transmembrane</keyword>
<name>A0ABT1A8W0_9PSEU</name>
<feature type="transmembrane region" description="Helical" evidence="1">
    <location>
        <begin position="49"/>
        <end position="72"/>
    </location>
</feature>
<keyword evidence="3" id="KW-0482">Metalloprotease</keyword>